<evidence type="ECO:0000256" key="1">
    <source>
        <dbReference type="ARBA" id="ARBA00023159"/>
    </source>
</evidence>
<protein>
    <submittedName>
        <fullName evidence="3">ARAD1D13772p</fullName>
    </submittedName>
</protein>
<dbReference type="Pfam" id="PF02805">
    <property type="entry name" value="Ada_Zn_binding"/>
    <property type="match status" value="1"/>
</dbReference>
<reference evidence="3" key="1">
    <citation type="submission" date="2014-02" db="EMBL/GenBank/DDBJ databases">
        <authorList>
            <person name="Genoscope - CEA"/>
        </authorList>
    </citation>
    <scope>NUCLEOTIDE SEQUENCE</scope>
    <source>
        <strain evidence="3">LS3</strain>
    </source>
</reference>
<accession>A0A060T996</accession>
<dbReference type="EMBL" id="HG937694">
    <property type="protein sequence ID" value="CDP37538.1"/>
    <property type="molecule type" value="Genomic_DNA"/>
</dbReference>
<keyword evidence="1" id="KW-0010">Activator</keyword>
<organism evidence="3">
    <name type="scientific">Blastobotrys adeninivorans</name>
    <name type="common">Yeast</name>
    <name type="synonym">Arxula adeninivorans</name>
    <dbReference type="NCBI Taxonomy" id="409370"/>
    <lineage>
        <taxon>Eukaryota</taxon>
        <taxon>Fungi</taxon>
        <taxon>Dikarya</taxon>
        <taxon>Ascomycota</taxon>
        <taxon>Saccharomycotina</taxon>
        <taxon>Dipodascomycetes</taxon>
        <taxon>Dipodascales</taxon>
        <taxon>Trichomonascaceae</taxon>
        <taxon>Blastobotrys</taxon>
    </lineage>
</organism>
<dbReference type="InterPro" id="IPR004026">
    <property type="entry name" value="Ada_DNA_repair_Zn-bd"/>
</dbReference>
<gene>
    <name evidence="3" type="ORF">GNLVRS02_ARAD1D13772g</name>
</gene>
<sequence>MRQCILRFRVDPVDPVGCYIGLALSGIWIQCYRMQNNIAEPTDSITPEALIDPSPIDDRVLRCLQHDCDDSFVYVYRKPMPYKKLKYCRPSCKCRKSMDPKFIQLFDSAKQAENAGYEPCGRCRPSDPMFVPPAVSAIVMLYSLLLEPNARISSLMIHSKKTKYHSHRLFRDKCCITPKQYATLIKKAQKAGAHIFSCLDERMARSIDDWRYSCRHYDFSQLGGPQLEAIDLAFKRDLRLFKPIPHRHTQDQLPHPVPGQAPGLDTHFDLEMGLNEWTLPMPELRPCPPSDFLPYA</sequence>
<dbReference type="GO" id="GO:0008168">
    <property type="term" value="F:methyltransferase activity"/>
    <property type="evidence" value="ECO:0007669"/>
    <property type="project" value="InterPro"/>
</dbReference>
<proteinExistence type="predicted"/>
<dbReference type="GO" id="GO:0006281">
    <property type="term" value="P:DNA repair"/>
    <property type="evidence" value="ECO:0007669"/>
    <property type="project" value="InterPro"/>
</dbReference>
<feature type="domain" description="Ada DNA repair metal-binding" evidence="2">
    <location>
        <begin position="86"/>
        <end position="125"/>
    </location>
</feature>
<name>A0A060T996_BLAAD</name>
<dbReference type="GO" id="GO:0006355">
    <property type="term" value="P:regulation of DNA-templated transcription"/>
    <property type="evidence" value="ECO:0007669"/>
    <property type="project" value="InterPro"/>
</dbReference>
<reference evidence="3" key="2">
    <citation type="submission" date="2014-06" db="EMBL/GenBank/DDBJ databases">
        <title>The complete genome of Blastobotrys (Arxula) adeninivorans LS3 - a yeast of biotechnological interest.</title>
        <authorList>
            <person name="Kunze G."/>
            <person name="Gaillardin C."/>
            <person name="Czernicka M."/>
            <person name="Durrens P."/>
            <person name="Martin T."/>
            <person name="Boer E."/>
            <person name="Gabaldon T."/>
            <person name="Cruz J."/>
            <person name="Talla E."/>
            <person name="Marck C."/>
            <person name="Goffeau A."/>
            <person name="Barbe V."/>
            <person name="Baret P."/>
            <person name="Baronian K."/>
            <person name="Beier S."/>
            <person name="Bleykasten C."/>
            <person name="Bode R."/>
            <person name="Casaregola S."/>
            <person name="Despons L."/>
            <person name="Fairhead C."/>
            <person name="Giersberg M."/>
            <person name="Gierski P."/>
            <person name="Hahnel U."/>
            <person name="Hartmann A."/>
            <person name="Jankowska D."/>
            <person name="Jubin C."/>
            <person name="Jung P."/>
            <person name="Lafontaine I."/>
            <person name="Leh-Louis V."/>
            <person name="Lemaire M."/>
            <person name="Marcet-Houben M."/>
            <person name="Mascher M."/>
            <person name="Morel G."/>
            <person name="Richard G.-F."/>
            <person name="Riechen J."/>
            <person name="Sacerdot C."/>
            <person name="Sarkar A."/>
            <person name="Savel G."/>
            <person name="Schacherer J."/>
            <person name="Sherman D."/>
            <person name="Straub M.-L."/>
            <person name="Stein N."/>
            <person name="Thierry A."/>
            <person name="Trautwein-Schult A."/>
            <person name="Westhof E."/>
            <person name="Worch S."/>
            <person name="Dujon B."/>
            <person name="Souciet J.-L."/>
            <person name="Wincker P."/>
            <person name="Scholz U."/>
            <person name="Neuveglise N."/>
        </authorList>
    </citation>
    <scope>NUCLEOTIDE SEQUENCE</scope>
    <source>
        <strain evidence="3">LS3</strain>
    </source>
</reference>
<dbReference type="InterPro" id="IPR035451">
    <property type="entry name" value="Ada-like_dom_sf"/>
</dbReference>
<dbReference type="Gene3D" id="3.40.10.10">
    <property type="entry name" value="DNA Methylphosphotriester Repair Domain"/>
    <property type="match status" value="1"/>
</dbReference>
<dbReference type="SUPFAM" id="SSF57884">
    <property type="entry name" value="Ada DNA repair protein, N-terminal domain (N-Ada 10)"/>
    <property type="match status" value="1"/>
</dbReference>
<dbReference type="AlphaFoldDB" id="A0A060T996"/>
<evidence type="ECO:0000259" key="2">
    <source>
        <dbReference type="Pfam" id="PF02805"/>
    </source>
</evidence>
<dbReference type="GO" id="GO:0008270">
    <property type="term" value="F:zinc ion binding"/>
    <property type="evidence" value="ECO:0007669"/>
    <property type="project" value="InterPro"/>
</dbReference>
<dbReference type="GO" id="GO:0003677">
    <property type="term" value="F:DNA binding"/>
    <property type="evidence" value="ECO:0007669"/>
    <property type="project" value="InterPro"/>
</dbReference>
<evidence type="ECO:0000313" key="3">
    <source>
        <dbReference type="EMBL" id="CDP37538.1"/>
    </source>
</evidence>